<reference evidence="12" key="1">
    <citation type="submission" date="2010-02" db="EMBL/GenBank/DDBJ databases">
        <title>Complete sequence of Aciduliprofundum boonei T469.</title>
        <authorList>
            <consortium name="US DOE Joint Genome Institute"/>
            <person name="Lucas S."/>
            <person name="Copeland A."/>
            <person name="Lapidus A."/>
            <person name="Cheng J.-F."/>
            <person name="Bruce D."/>
            <person name="Goodwin L."/>
            <person name="Pitluck S."/>
            <person name="Saunders E."/>
            <person name="Detter J.C."/>
            <person name="Han C."/>
            <person name="Tapia R."/>
            <person name="Land M."/>
            <person name="Hauser L."/>
            <person name="Kyrpides N."/>
            <person name="Mikhailova N."/>
            <person name="Flores G."/>
            <person name="Reysenbach A.-L."/>
            <person name="Woyke T."/>
        </authorList>
    </citation>
    <scope>NUCLEOTIDE SEQUENCE</scope>
    <source>
        <strain evidence="12">T469</strain>
    </source>
</reference>
<evidence type="ECO:0000256" key="3">
    <source>
        <dbReference type="ARBA" id="ARBA00022490"/>
    </source>
</evidence>
<keyword evidence="5 9" id="KW-0067">ATP-binding</keyword>
<dbReference type="eggNOG" id="arCOG01306">
    <property type="taxonomic scope" value="Archaea"/>
</dbReference>
<keyword evidence="12" id="KW-0378">Hydrolase</keyword>
<dbReference type="GO" id="GO:0005524">
    <property type="term" value="F:ATP binding"/>
    <property type="evidence" value="ECO:0007669"/>
    <property type="project" value="UniProtKB-UniRule"/>
</dbReference>
<evidence type="ECO:0000256" key="1">
    <source>
        <dbReference type="ARBA" id="ARBA00004496"/>
    </source>
</evidence>
<dbReference type="Proteomes" id="UP000001400">
    <property type="component" value="Chromosome"/>
</dbReference>
<dbReference type="FunFam" id="3.40.50.300:FF:000033">
    <property type="entry name" value="26S protease regulatory subunit 6B"/>
    <property type="match status" value="1"/>
</dbReference>
<comment type="domain">
    <text evidence="9">Consists of three main regions, an N-terminal coiled-coil domain that may assist in substrate recognition, an interdomain involved in PAN hexamerization, and a C-terminal ATPase domain of the AAA type.</text>
</comment>
<dbReference type="PANTHER" id="PTHR23073">
    <property type="entry name" value="26S PROTEASOME REGULATORY SUBUNIT"/>
    <property type="match status" value="1"/>
</dbReference>
<feature type="binding site" evidence="9">
    <location>
        <begin position="182"/>
        <end position="187"/>
    </location>
    <ligand>
        <name>ATP</name>
        <dbReference type="ChEBI" id="CHEBI:30616"/>
    </ligand>
</feature>
<dbReference type="KEGG" id="abi:Aboo_1384"/>
<keyword evidence="13" id="KW-1185">Reference proteome</keyword>
<dbReference type="GO" id="GO:0005737">
    <property type="term" value="C:cytoplasm"/>
    <property type="evidence" value="ECO:0007669"/>
    <property type="project" value="UniProtKB-SubCell"/>
</dbReference>
<dbReference type="STRING" id="439481.Aboo_1384"/>
<proteinExistence type="inferred from homology"/>
<dbReference type="SUPFAM" id="SSF52540">
    <property type="entry name" value="P-loop containing nucleoside triphosphate hydrolases"/>
    <property type="match status" value="1"/>
</dbReference>
<dbReference type="Pfam" id="PF17862">
    <property type="entry name" value="AAA_lid_3"/>
    <property type="match status" value="1"/>
</dbReference>
<dbReference type="GO" id="GO:0043335">
    <property type="term" value="P:protein unfolding"/>
    <property type="evidence" value="ECO:0007669"/>
    <property type="project" value="UniProtKB-UniRule"/>
</dbReference>
<evidence type="ECO:0000256" key="2">
    <source>
        <dbReference type="ARBA" id="ARBA00006914"/>
    </source>
</evidence>
<dbReference type="SMART" id="SM00382">
    <property type="entry name" value="AAA"/>
    <property type="match status" value="1"/>
</dbReference>
<gene>
    <name evidence="9" type="primary">pan</name>
    <name evidence="12" type="ordered locus">Aboo_1384</name>
</gene>
<keyword evidence="4 9" id="KW-0547">Nucleotide-binding</keyword>
<dbReference type="HOGENOM" id="CLU_000688_2_0_2"/>
<dbReference type="GO" id="GO:0010498">
    <property type="term" value="P:proteasomal protein catabolic process"/>
    <property type="evidence" value="ECO:0007669"/>
    <property type="project" value="UniProtKB-UniRule"/>
</dbReference>
<evidence type="ECO:0000313" key="12">
    <source>
        <dbReference type="EMBL" id="ADD09191.1"/>
    </source>
</evidence>
<evidence type="ECO:0000256" key="8">
    <source>
        <dbReference type="ARBA" id="ARBA00023186"/>
    </source>
</evidence>
<feature type="domain" description="AAA+ ATPase" evidence="11">
    <location>
        <begin position="171"/>
        <end position="310"/>
    </location>
</feature>
<comment type="function">
    <text evidence="9">ATPase which is responsible for recognizing, binding, unfolding and translocation of substrate proteins into the archaeal 20S proteasome core particle. Is essential for opening the gate of the 20S proteasome via an interaction with its C-terminus, thereby allowing substrate entry and access to the site of proteolysis. Thus, the C-termini of the proteasomal ATPase function like a 'key in a lock' to induce gate opening and therefore regulate proteolysis. Unfolding activity requires energy from ATP hydrolysis, whereas ATP binding alone promotes ATPase-20S proteasome association which triggers gate opening, and supports translocation of unfolded substrates.</text>
</comment>
<dbReference type="FunFam" id="1.10.8.60:FF:000006">
    <property type="entry name" value="26S protease regulatory subunit 8"/>
    <property type="match status" value="1"/>
</dbReference>
<dbReference type="Gene3D" id="2.40.50.140">
    <property type="entry name" value="Nucleic acid-binding proteins"/>
    <property type="match status" value="1"/>
</dbReference>
<dbReference type="AlphaFoldDB" id="B5ID40"/>
<dbReference type="EMBL" id="CP001941">
    <property type="protein sequence ID" value="ADD09191.1"/>
    <property type="molecule type" value="Genomic_DNA"/>
</dbReference>
<name>B5ID40_ACIB4</name>
<dbReference type="InterPro" id="IPR050221">
    <property type="entry name" value="26S_Proteasome_ATPase"/>
</dbReference>
<dbReference type="OrthoDB" id="77269at2157"/>
<protein>
    <recommendedName>
        <fullName evidence="9">Proteasome-activating nucleotidase</fullName>
        <shortName evidence="9">PAN</shortName>
    </recommendedName>
    <alternativeName>
        <fullName evidence="9">Proteasomal ATPase</fullName>
    </alternativeName>
    <alternativeName>
        <fullName evidence="9">Proteasome regulatory ATPase</fullName>
    </alternativeName>
    <alternativeName>
        <fullName evidence="9">Proteasome regulatory particle</fullName>
    </alternativeName>
</protein>
<dbReference type="Gene3D" id="3.40.50.300">
    <property type="entry name" value="P-loop containing nucleotide triphosphate hydrolases"/>
    <property type="match status" value="1"/>
</dbReference>
<dbReference type="PROSITE" id="PS00674">
    <property type="entry name" value="AAA"/>
    <property type="match status" value="1"/>
</dbReference>
<keyword evidence="7 9" id="KW-0175">Coiled coil</keyword>
<keyword evidence="6 9" id="KW-0647">Proteasome</keyword>
<feature type="binding site" evidence="9">
    <location>
        <position position="321"/>
    </location>
    <ligand>
        <name>ATP</name>
        <dbReference type="ChEBI" id="CHEBI:30616"/>
    </ligand>
</feature>
<comment type="subcellular location">
    <subcellularLocation>
        <location evidence="1 9">Cytoplasm</location>
    </subcellularLocation>
</comment>
<evidence type="ECO:0000259" key="11">
    <source>
        <dbReference type="SMART" id="SM00382"/>
    </source>
</evidence>
<dbReference type="Gene3D" id="1.10.8.60">
    <property type="match status" value="1"/>
</dbReference>
<comment type="subunit">
    <text evidence="9">Homohexamer. The hexameric complex has a two-ring architecture resembling a top hat that caps the 20S proteasome core at one or both ends. Upon ATP-binding, the C-terminus of PAN interacts with the alpha-rings of the proteasome core by binding to the intersubunit pockets.</text>
</comment>
<dbReference type="GO" id="GO:0016887">
    <property type="term" value="F:ATP hydrolysis activity"/>
    <property type="evidence" value="ECO:0007669"/>
    <property type="project" value="UniProtKB-UniRule"/>
</dbReference>
<dbReference type="Pfam" id="PF00004">
    <property type="entry name" value="AAA"/>
    <property type="match status" value="1"/>
</dbReference>
<dbReference type="InterPro" id="IPR003593">
    <property type="entry name" value="AAA+_ATPase"/>
</dbReference>
<dbReference type="GeneID" id="8828346"/>
<dbReference type="NCBIfam" id="TIGR01242">
    <property type="entry name" value="proteasome-activating nucleotidase"/>
    <property type="match status" value="1"/>
</dbReference>
<dbReference type="InterPro" id="IPR041569">
    <property type="entry name" value="AAA_lid_3"/>
</dbReference>
<organism evidence="12 13">
    <name type="scientific">Aciduliprofundum boonei (strain DSM 19572 / T469)</name>
    <dbReference type="NCBI Taxonomy" id="439481"/>
    <lineage>
        <taxon>Archaea</taxon>
        <taxon>Methanobacteriati</taxon>
        <taxon>Thermoplasmatota</taxon>
        <taxon>DHVE2 group</taxon>
        <taxon>Candidatus Aciduliprofundum</taxon>
    </lineage>
</organism>
<dbReference type="InterPro" id="IPR003960">
    <property type="entry name" value="ATPase_AAA_CS"/>
</dbReference>
<dbReference type="InterPro" id="IPR012340">
    <property type="entry name" value="NA-bd_OB-fold"/>
</dbReference>
<feature type="coiled-coil region" evidence="9">
    <location>
        <begin position="17"/>
        <end position="58"/>
    </location>
</feature>
<dbReference type="HAMAP" id="MF_00553">
    <property type="entry name" value="PAN"/>
    <property type="match status" value="1"/>
</dbReference>
<dbReference type="GO" id="GO:0022623">
    <property type="term" value="C:proteasome-activating nucleotidase complex"/>
    <property type="evidence" value="ECO:0007669"/>
    <property type="project" value="UniProtKB-UniRule"/>
</dbReference>
<evidence type="ECO:0000313" key="13">
    <source>
        <dbReference type="Proteomes" id="UP000001400"/>
    </source>
</evidence>
<dbReference type="InterPro" id="IPR023501">
    <property type="entry name" value="Nucleotidase_PAN"/>
</dbReference>
<dbReference type="InterPro" id="IPR003959">
    <property type="entry name" value="ATPase_AAA_core"/>
</dbReference>
<comment type="similarity">
    <text evidence="2 9 10">Belongs to the AAA ATPase family.</text>
</comment>
<dbReference type="CDD" id="cd19502">
    <property type="entry name" value="RecA-like_PAN_like"/>
    <property type="match status" value="1"/>
</dbReference>
<keyword evidence="3 9" id="KW-0963">Cytoplasm</keyword>
<evidence type="ECO:0000256" key="4">
    <source>
        <dbReference type="ARBA" id="ARBA00022741"/>
    </source>
</evidence>
<dbReference type="Pfam" id="PF16450">
    <property type="entry name" value="Prot_ATP_ID_OB_C"/>
    <property type="match status" value="1"/>
</dbReference>
<evidence type="ECO:0000256" key="5">
    <source>
        <dbReference type="ARBA" id="ARBA00022840"/>
    </source>
</evidence>
<evidence type="ECO:0000256" key="10">
    <source>
        <dbReference type="RuleBase" id="RU003651"/>
    </source>
</evidence>
<evidence type="ECO:0000256" key="6">
    <source>
        <dbReference type="ARBA" id="ARBA00022942"/>
    </source>
</evidence>
<dbReference type="NCBIfam" id="NF003069">
    <property type="entry name" value="PRK03992.1"/>
    <property type="match status" value="1"/>
</dbReference>
<dbReference type="InterPro" id="IPR027417">
    <property type="entry name" value="P-loop_NTPase"/>
</dbReference>
<dbReference type="InterPro" id="IPR032501">
    <property type="entry name" value="Prot_ATP_ID_OB_2nd"/>
</dbReference>
<accession>B5ID40</accession>
<dbReference type="RefSeq" id="WP_008083998.1">
    <property type="nucleotide sequence ID" value="NC_013926.1"/>
</dbReference>
<sequence>MAKDLIDSDVIDYDYDRDELLRQIRILEDEKRYLESELRRLQGDIERLRKEINRMKSPPLLVGTIEDIIDDNRIVVRSSAGPTFIVNASSYVPKEKIKPGAKVALNKQTFAIVHMIPESYDPAITAAEIIEKPRVTYDDIGGLKKQIREIREAVELPLLKPELYKKVGIEPPKGVLLAGPPGTGKTLLAKAVAHHTHATFIRTVGSELVRKYIGEGAKLVRELFDLARKKAPSIVFIDEIDAIGARRLDMATSGDREVQRTLMQLLAELDGFEPLDNVKIIAATNRPDILDEALLRPGRFDRIIQVPYPDYDARIEILKIHTRRMNLKDVNLEKIAKKTDGFSGADLKVICMEAGMFAIRDERDYVTQEDFENAIRKFLHADDLRKEIPGEMFA</sequence>
<evidence type="ECO:0000256" key="7">
    <source>
        <dbReference type="ARBA" id="ARBA00023054"/>
    </source>
</evidence>
<evidence type="ECO:0000256" key="9">
    <source>
        <dbReference type="HAMAP-Rule" id="MF_00553"/>
    </source>
</evidence>
<keyword evidence="8 9" id="KW-0143">Chaperone</keyword>